<dbReference type="GO" id="GO:0043399">
    <property type="term" value="F:tRNA adenosine(64)-2'-O-ribosylphosphate transferase activity"/>
    <property type="evidence" value="ECO:0007669"/>
    <property type="project" value="InterPro"/>
</dbReference>
<name>A0A067PNL1_9AGAM</name>
<dbReference type="Proteomes" id="UP000027265">
    <property type="component" value="Unassembled WGS sequence"/>
</dbReference>
<dbReference type="InterPro" id="IPR033449">
    <property type="entry name" value="Rit1_N"/>
</dbReference>
<dbReference type="OrthoDB" id="45256at2759"/>
<dbReference type="InParanoid" id="A0A067PNL1"/>
<accession>A0A067PNL1</accession>
<dbReference type="STRING" id="933084.A0A067PNL1"/>
<dbReference type="FunCoup" id="A0A067PNL1">
    <property type="interactions" value="24"/>
</dbReference>
<proteinExistence type="predicted"/>
<dbReference type="Pfam" id="PF17184">
    <property type="entry name" value="Rit1_C"/>
    <property type="match status" value="1"/>
</dbReference>
<dbReference type="PANTHER" id="PTHR31811">
    <property type="entry name" value="TRNA A64-2'-O-RIBOSYLPHOSPHATE TRANSFERASE"/>
    <property type="match status" value="1"/>
</dbReference>
<evidence type="ECO:0008006" key="6">
    <source>
        <dbReference type="Google" id="ProtNLM"/>
    </source>
</evidence>
<evidence type="ECO:0000256" key="1">
    <source>
        <dbReference type="SAM" id="MobiDB-lite"/>
    </source>
</evidence>
<feature type="region of interest" description="Disordered" evidence="1">
    <location>
        <begin position="296"/>
        <end position="332"/>
    </location>
</feature>
<evidence type="ECO:0000259" key="2">
    <source>
        <dbReference type="Pfam" id="PF04179"/>
    </source>
</evidence>
<evidence type="ECO:0000313" key="4">
    <source>
        <dbReference type="EMBL" id="KDQ56388.1"/>
    </source>
</evidence>
<dbReference type="Pfam" id="PF04179">
    <property type="entry name" value="Init_tRNA_PT"/>
    <property type="match status" value="1"/>
</dbReference>
<dbReference type="PIRSF" id="PIRSF007747">
    <property type="entry name" value="Ribosyl_Ptfrase"/>
    <property type="match status" value="1"/>
</dbReference>
<protein>
    <recommendedName>
        <fullName evidence="6">Initiator tRNA phosphoribosyl transferase</fullName>
    </recommendedName>
</protein>
<gene>
    <name evidence="4" type="ORF">JAAARDRAFT_208086</name>
</gene>
<evidence type="ECO:0000313" key="5">
    <source>
        <dbReference type="Proteomes" id="UP000027265"/>
    </source>
</evidence>
<keyword evidence="5" id="KW-1185">Reference proteome</keyword>
<feature type="region of interest" description="Disordered" evidence="1">
    <location>
        <begin position="462"/>
        <end position="512"/>
    </location>
</feature>
<feature type="compositionally biased region" description="Polar residues" evidence="1">
    <location>
        <begin position="304"/>
        <end position="318"/>
    </location>
</feature>
<dbReference type="GO" id="GO:0019988">
    <property type="term" value="P:charged-tRNA amino acid modification"/>
    <property type="evidence" value="ECO:0007669"/>
    <property type="project" value="InterPro"/>
</dbReference>
<evidence type="ECO:0000259" key="3">
    <source>
        <dbReference type="Pfam" id="PF17184"/>
    </source>
</evidence>
<dbReference type="GO" id="GO:0005737">
    <property type="term" value="C:cytoplasm"/>
    <property type="evidence" value="ECO:0007669"/>
    <property type="project" value="TreeGrafter"/>
</dbReference>
<feature type="compositionally biased region" description="Low complexity" evidence="1">
    <location>
        <begin position="319"/>
        <end position="330"/>
    </location>
</feature>
<dbReference type="EMBL" id="KL197722">
    <property type="protein sequence ID" value="KDQ56388.1"/>
    <property type="molecule type" value="Genomic_DNA"/>
</dbReference>
<sequence length="592" mass="64760">MSNPILHDNFSDNTSRDTNALAALRRETLDIYNRLHSINEDILFVNRVHSFYPSLPLIPNLRCGAWYTNPSTGDAAYFKSTDGHFGNWSFNLRRPNLHLLPTIITNRGIVIVDSTRSGKRIPDALAKTIPIWCAVINRAVYRRHHLCVPKQEEVEEEEEWNMKLYTPPTSVSPQEHKQMEDRLESFVEALLASSYTLPPLPSPLRPIWITPATSVFPSLPSNNSNPESFIPIILVSASKQVERGGERRAGGYVYVQGSGDDHELWGMGLTPTLFWSHKPKLLSTSRSELENVVRTLVNPPPIGPSTNGSESTTGNGLESTPSNSNTNTNPINLRILPTPITKIQGQILLTSIPNLPPPNSLPPTLLLPVEGREVEVEVVWLLVTSTNTPIAPTEEPNPQPRVLVLNIPSGKKGQGEFLKRGLPLSIEFCRFWLTGGGGGEGEGLRDGVGGGVGSVEIYGGRESASLSEGAERTELSGGAESTSSSNETSSTSPPNEPSKTSHPHLPPPRTKPRICIACETGTDLSIGIALTALQTFFSDSGVLIPPHSAMERKATKQTIRTRLEWIIASRPQANPSRSTLKRVNEFLLTPLV</sequence>
<feature type="compositionally biased region" description="Low complexity" evidence="1">
    <location>
        <begin position="480"/>
        <end position="493"/>
    </location>
</feature>
<dbReference type="PANTHER" id="PTHR31811:SF0">
    <property type="entry name" value="TRNA A64-2'-O-RIBOSYLPHOSPHATE TRANSFERASE"/>
    <property type="match status" value="1"/>
</dbReference>
<dbReference type="InterPro" id="IPR033421">
    <property type="entry name" value="Rit1_DUSP-like"/>
</dbReference>
<dbReference type="HOGENOM" id="CLU_027654_1_1_1"/>
<organism evidence="4 5">
    <name type="scientific">Jaapia argillacea MUCL 33604</name>
    <dbReference type="NCBI Taxonomy" id="933084"/>
    <lineage>
        <taxon>Eukaryota</taxon>
        <taxon>Fungi</taxon>
        <taxon>Dikarya</taxon>
        <taxon>Basidiomycota</taxon>
        <taxon>Agaricomycotina</taxon>
        <taxon>Agaricomycetes</taxon>
        <taxon>Agaricomycetidae</taxon>
        <taxon>Jaapiales</taxon>
        <taxon>Jaapiaceae</taxon>
        <taxon>Jaapia</taxon>
    </lineage>
</organism>
<feature type="domain" description="Rit1 DUSP-like" evidence="2">
    <location>
        <begin position="511"/>
        <end position="587"/>
    </location>
</feature>
<reference evidence="5" key="1">
    <citation type="journal article" date="2014" name="Proc. Natl. Acad. Sci. U.S.A.">
        <title>Extensive sampling of basidiomycete genomes demonstrates inadequacy of the white-rot/brown-rot paradigm for wood decay fungi.</title>
        <authorList>
            <person name="Riley R."/>
            <person name="Salamov A.A."/>
            <person name="Brown D.W."/>
            <person name="Nagy L.G."/>
            <person name="Floudas D."/>
            <person name="Held B.W."/>
            <person name="Levasseur A."/>
            <person name="Lombard V."/>
            <person name="Morin E."/>
            <person name="Otillar R."/>
            <person name="Lindquist E.A."/>
            <person name="Sun H."/>
            <person name="LaButti K.M."/>
            <person name="Schmutz J."/>
            <person name="Jabbour D."/>
            <person name="Luo H."/>
            <person name="Baker S.E."/>
            <person name="Pisabarro A.G."/>
            <person name="Walton J.D."/>
            <person name="Blanchette R.A."/>
            <person name="Henrissat B."/>
            <person name="Martin F."/>
            <person name="Cullen D."/>
            <person name="Hibbett D.S."/>
            <person name="Grigoriev I.V."/>
        </authorList>
    </citation>
    <scope>NUCLEOTIDE SEQUENCE [LARGE SCALE GENOMIC DNA]</scope>
    <source>
        <strain evidence="5">MUCL 33604</strain>
    </source>
</reference>
<feature type="domain" description="Rit1 N-terminal" evidence="3">
    <location>
        <begin position="24"/>
        <end position="297"/>
    </location>
</feature>
<dbReference type="InterPro" id="IPR007306">
    <property type="entry name" value="Rit1"/>
</dbReference>
<dbReference type="AlphaFoldDB" id="A0A067PNL1"/>